<keyword evidence="7 8" id="KW-0472">Membrane</keyword>
<keyword evidence="4" id="KW-1003">Cell membrane</keyword>
<feature type="transmembrane region" description="Helical" evidence="8">
    <location>
        <begin position="270"/>
        <end position="293"/>
    </location>
</feature>
<evidence type="ECO:0000313" key="10">
    <source>
        <dbReference type="Proteomes" id="UP000295371"/>
    </source>
</evidence>
<dbReference type="InterPro" id="IPR002528">
    <property type="entry name" value="MATE_fam"/>
</dbReference>
<evidence type="ECO:0000256" key="1">
    <source>
        <dbReference type="ARBA" id="ARBA00004651"/>
    </source>
</evidence>
<dbReference type="RefSeq" id="WP_243831927.1">
    <property type="nucleotide sequence ID" value="NZ_SOAW01000002.1"/>
</dbReference>
<accession>A0A4R7J271</accession>
<organism evidence="9 10">
    <name type="scientific">Naumannella halotolerans</name>
    <dbReference type="NCBI Taxonomy" id="993414"/>
    <lineage>
        <taxon>Bacteria</taxon>
        <taxon>Bacillati</taxon>
        <taxon>Actinomycetota</taxon>
        <taxon>Actinomycetes</taxon>
        <taxon>Propionibacteriales</taxon>
        <taxon>Propionibacteriaceae</taxon>
        <taxon>Naumannella</taxon>
    </lineage>
</organism>
<dbReference type="PANTHER" id="PTHR42893:SF46">
    <property type="entry name" value="PROTEIN DETOXIFICATION 44, CHLOROPLASTIC"/>
    <property type="match status" value="1"/>
</dbReference>
<evidence type="ECO:0000256" key="7">
    <source>
        <dbReference type="ARBA" id="ARBA00023136"/>
    </source>
</evidence>
<dbReference type="PANTHER" id="PTHR42893">
    <property type="entry name" value="PROTEIN DETOXIFICATION 44, CHLOROPLASTIC-RELATED"/>
    <property type="match status" value="1"/>
</dbReference>
<evidence type="ECO:0000256" key="6">
    <source>
        <dbReference type="ARBA" id="ARBA00022989"/>
    </source>
</evidence>
<dbReference type="EMBL" id="SOAW01000002">
    <property type="protein sequence ID" value="TDT31240.1"/>
    <property type="molecule type" value="Genomic_DNA"/>
</dbReference>
<dbReference type="Pfam" id="PF01554">
    <property type="entry name" value="MatE"/>
    <property type="match status" value="2"/>
</dbReference>
<dbReference type="GO" id="GO:0015297">
    <property type="term" value="F:antiporter activity"/>
    <property type="evidence" value="ECO:0007669"/>
    <property type="project" value="InterPro"/>
</dbReference>
<feature type="transmembrane region" description="Helical" evidence="8">
    <location>
        <begin position="91"/>
        <end position="113"/>
    </location>
</feature>
<reference evidence="9 10" key="1">
    <citation type="submission" date="2019-03" db="EMBL/GenBank/DDBJ databases">
        <title>Genomic Encyclopedia of Archaeal and Bacterial Type Strains, Phase II (KMG-II): from individual species to whole genera.</title>
        <authorList>
            <person name="Goeker M."/>
        </authorList>
    </citation>
    <scope>NUCLEOTIDE SEQUENCE [LARGE SCALE GENOMIC DNA]</scope>
    <source>
        <strain evidence="9 10">DSM 24323</strain>
    </source>
</reference>
<comment type="similarity">
    <text evidence="2">Belongs to the multi antimicrobial extrusion (MATE) (TC 2.A.66.1) family.</text>
</comment>
<keyword evidence="6 8" id="KW-1133">Transmembrane helix</keyword>
<feature type="transmembrane region" description="Helical" evidence="8">
    <location>
        <begin position="192"/>
        <end position="215"/>
    </location>
</feature>
<name>A0A4R7J271_9ACTN</name>
<dbReference type="InterPro" id="IPR044644">
    <property type="entry name" value="DinF-like"/>
</dbReference>
<dbReference type="GO" id="GO:0042910">
    <property type="term" value="F:xenobiotic transmembrane transporter activity"/>
    <property type="evidence" value="ECO:0007669"/>
    <property type="project" value="InterPro"/>
</dbReference>
<gene>
    <name evidence="9" type="ORF">CLV29_2654</name>
</gene>
<keyword evidence="5 8" id="KW-0812">Transmembrane</keyword>
<feature type="transmembrane region" description="Helical" evidence="8">
    <location>
        <begin position="164"/>
        <end position="186"/>
    </location>
</feature>
<evidence type="ECO:0000313" key="9">
    <source>
        <dbReference type="EMBL" id="TDT31240.1"/>
    </source>
</evidence>
<evidence type="ECO:0000256" key="4">
    <source>
        <dbReference type="ARBA" id="ARBA00022475"/>
    </source>
</evidence>
<feature type="transmembrane region" description="Helical" evidence="8">
    <location>
        <begin position="236"/>
        <end position="258"/>
    </location>
</feature>
<protein>
    <submittedName>
        <fullName evidence="9">Putative MATE family efflux protein</fullName>
    </submittedName>
</protein>
<dbReference type="PIRSF" id="PIRSF006603">
    <property type="entry name" value="DinF"/>
    <property type="match status" value="1"/>
</dbReference>
<feature type="transmembrane region" description="Helical" evidence="8">
    <location>
        <begin position="314"/>
        <end position="334"/>
    </location>
</feature>
<evidence type="ECO:0000256" key="2">
    <source>
        <dbReference type="ARBA" id="ARBA00010199"/>
    </source>
</evidence>
<feature type="transmembrane region" description="Helical" evidence="8">
    <location>
        <begin position="133"/>
        <end position="157"/>
    </location>
</feature>
<comment type="caution">
    <text evidence="9">The sequence shown here is derived from an EMBL/GenBank/DDBJ whole genome shotgun (WGS) entry which is preliminary data.</text>
</comment>
<dbReference type="NCBIfam" id="TIGR00797">
    <property type="entry name" value="matE"/>
    <property type="match status" value="1"/>
</dbReference>
<dbReference type="CDD" id="cd13136">
    <property type="entry name" value="MATE_DinF_like"/>
    <property type="match status" value="1"/>
</dbReference>
<evidence type="ECO:0000256" key="3">
    <source>
        <dbReference type="ARBA" id="ARBA00022448"/>
    </source>
</evidence>
<dbReference type="AlphaFoldDB" id="A0A4R7J271"/>
<keyword evidence="3" id="KW-0813">Transport</keyword>
<dbReference type="GO" id="GO:0005886">
    <property type="term" value="C:plasma membrane"/>
    <property type="evidence" value="ECO:0007669"/>
    <property type="project" value="UniProtKB-SubCell"/>
</dbReference>
<feature type="transmembrane region" description="Helical" evidence="8">
    <location>
        <begin position="346"/>
        <end position="368"/>
    </location>
</feature>
<evidence type="ECO:0000256" key="5">
    <source>
        <dbReference type="ARBA" id="ARBA00022692"/>
    </source>
</evidence>
<feature type="transmembrane region" description="Helical" evidence="8">
    <location>
        <begin position="407"/>
        <end position="426"/>
    </location>
</feature>
<comment type="subcellular location">
    <subcellularLocation>
        <location evidence="1">Cell membrane</location>
        <topology evidence="1">Multi-pass membrane protein</topology>
    </subcellularLocation>
</comment>
<keyword evidence="10" id="KW-1185">Reference proteome</keyword>
<dbReference type="Proteomes" id="UP000295371">
    <property type="component" value="Unassembled WGS sequence"/>
</dbReference>
<sequence>MENPPRSRSVGRDLLALGLPAFATLISEPLMLLADSAMIGHVGTTELAGLGLAGSVLTTIVGLCVFLAYGTTGTVARRLGAGDRRAALESGVDGLALASLIGVAIVLAAQLGGRAVLGLYGASEAVTDQAVRYFSIASIGILPLLLILASTGVLRGLQDTRTPLYVAITVNLSNIALNFALIYGAGLGITGAAIGTLVSQSVGAGILLVVVLRGARKYQARLRPQPGRVLVAARTGSWLFLRTLSLQAGVLFATVIATRFGAVGLGAHQVTAAIFSFLAFALDALAIAAQAIVGKALGAGDARQGRELVRIGMGWGLVAGVGFGLLLFLGRGVIPPLFTPDPQVQAVLAQTLLMLALAQPIAGVVFLLDGVLIGAGDARYLALAGVIALICYLPLAALVAVTDAGVGWLWAAWGGYLLARLITLWVRARGDAWLRLGV</sequence>
<feature type="transmembrane region" description="Helical" evidence="8">
    <location>
        <begin position="50"/>
        <end position="70"/>
    </location>
</feature>
<dbReference type="InterPro" id="IPR048279">
    <property type="entry name" value="MdtK-like"/>
</dbReference>
<feature type="transmembrane region" description="Helical" evidence="8">
    <location>
        <begin position="380"/>
        <end position="401"/>
    </location>
</feature>
<proteinExistence type="inferred from homology"/>
<evidence type="ECO:0000256" key="8">
    <source>
        <dbReference type="SAM" id="Phobius"/>
    </source>
</evidence>